<dbReference type="InterPro" id="IPR050377">
    <property type="entry name" value="Radical_SAM_PqqE_MftC-like"/>
</dbReference>
<dbReference type="CDD" id="cd01335">
    <property type="entry name" value="Radical_SAM"/>
    <property type="match status" value="1"/>
</dbReference>
<evidence type="ECO:0000256" key="4">
    <source>
        <dbReference type="ARBA" id="ARBA00023014"/>
    </source>
</evidence>
<dbReference type="SFLD" id="SFLDS00029">
    <property type="entry name" value="Radical_SAM"/>
    <property type="match status" value="1"/>
</dbReference>
<keyword evidence="2" id="KW-0479">Metal-binding</keyword>
<dbReference type="Proteomes" id="UP000178510">
    <property type="component" value="Unassembled WGS sequence"/>
</dbReference>
<dbReference type="GO" id="GO:0051536">
    <property type="term" value="F:iron-sulfur cluster binding"/>
    <property type="evidence" value="ECO:0007669"/>
    <property type="project" value="UniProtKB-KW"/>
</dbReference>
<dbReference type="InterPro" id="IPR006638">
    <property type="entry name" value="Elp3/MiaA/NifB-like_rSAM"/>
</dbReference>
<protein>
    <recommendedName>
        <fullName evidence="5">Radical SAM core domain-containing protein</fullName>
    </recommendedName>
</protein>
<keyword evidence="3" id="KW-0408">Iron</keyword>
<dbReference type="InterPro" id="IPR023885">
    <property type="entry name" value="4Fe4S-binding_SPASM_dom"/>
</dbReference>
<reference evidence="6 7" key="1">
    <citation type="journal article" date="2016" name="Nat. Commun.">
        <title>Thousands of microbial genomes shed light on interconnected biogeochemical processes in an aquifer system.</title>
        <authorList>
            <person name="Anantharaman K."/>
            <person name="Brown C.T."/>
            <person name="Hug L.A."/>
            <person name="Sharon I."/>
            <person name="Castelle C.J."/>
            <person name="Probst A.J."/>
            <person name="Thomas B.C."/>
            <person name="Singh A."/>
            <person name="Wilkins M.J."/>
            <person name="Karaoz U."/>
            <person name="Brodie E.L."/>
            <person name="Williams K.H."/>
            <person name="Hubbard S.S."/>
            <person name="Banfield J.F."/>
        </authorList>
    </citation>
    <scope>NUCLEOTIDE SEQUENCE [LARGE SCALE GENOMIC DNA]</scope>
</reference>
<dbReference type="SFLD" id="SFLDG01067">
    <property type="entry name" value="SPASM/twitch_domain_containing"/>
    <property type="match status" value="1"/>
</dbReference>
<dbReference type="SFLD" id="SFLDG01386">
    <property type="entry name" value="main_SPASM_domain-containing"/>
    <property type="match status" value="1"/>
</dbReference>
<evidence type="ECO:0000313" key="6">
    <source>
        <dbReference type="EMBL" id="OHA02441.1"/>
    </source>
</evidence>
<sequence>MPIGKAFDKEKIGMATLECLPAEGNGLSFLWLELTSRCNLECIHCYAESGPYVSTENALGMDDYRKLIDSAASLGCRKVQFIGGEPTLMPGLMDLIAYARERDYELVEVYTNGTHISDKLLDRFIKHEVAVAVSFYADDPAIHDAITKKRGSHSATIRGIKRMKEAGLKVRVSIIVMEQNQDRVRETQKFLHSLGITRVRTDRARGIGRGESLTSEQPASTLSELCGNCWRGSVAITPEGMVYPCIMARNYAVGSLREHSLADIIASLNLATSRKQIYEEVWLPRVQGTVTNACNACGPNFCNPYICPPTGYCPPAG</sequence>
<evidence type="ECO:0000256" key="1">
    <source>
        <dbReference type="ARBA" id="ARBA00022691"/>
    </source>
</evidence>
<evidence type="ECO:0000256" key="2">
    <source>
        <dbReference type="ARBA" id="ARBA00022723"/>
    </source>
</evidence>
<dbReference type="InterPro" id="IPR058240">
    <property type="entry name" value="rSAM_sf"/>
</dbReference>
<dbReference type="EMBL" id="MHQM01000047">
    <property type="protein sequence ID" value="OHA02441.1"/>
    <property type="molecule type" value="Genomic_DNA"/>
</dbReference>
<dbReference type="Pfam" id="PF13186">
    <property type="entry name" value="SPASM"/>
    <property type="match status" value="1"/>
</dbReference>
<feature type="domain" description="Radical SAM core" evidence="5">
    <location>
        <begin position="24"/>
        <end position="239"/>
    </location>
</feature>
<dbReference type="Gene3D" id="3.20.20.70">
    <property type="entry name" value="Aldolase class I"/>
    <property type="match status" value="1"/>
</dbReference>
<dbReference type="STRING" id="1802274.A3J58_00475"/>
<dbReference type="GO" id="GO:0046872">
    <property type="term" value="F:metal ion binding"/>
    <property type="evidence" value="ECO:0007669"/>
    <property type="project" value="UniProtKB-KW"/>
</dbReference>
<dbReference type="InterPro" id="IPR007197">
    <property type="entry name" value="rSAM"/>
</dbReference>
<name>A0A1G2KVG0_9BACT</name>
<proteinExistence type="predicted"/>
<dbReference type="PANTHER" id="PTHR11228">
    <property type="entry name" value="RADICAL SAM DOMAIN PROTEIN"/>
    <property type="match status" value="1"/>
</dbReference>
<dbReference type="InterPro" id="IPR013785">
    <property type="entry name" value="Aldolase_TIM"/>
</dbReference>
<keyword evidence="4" id="KW-0411">Iron-sulfur</keyword>
<gene>
    <name evidence="6" type="ORF">A3J58_00475</name>
</gene>
<dbReference type="SMART" id="SM00729">
    <property type="entry name" value="Elp3"/>
    <property type="match status" value="1"/>
</dbReference>
<comment type="caution">
    <text evidence="6">The sequence shown here is derived from an EMBL/GenBank/DDBJ whole genome shotgun (WGS) entry which is preliminary data.</text>
</comment>
<evidence type="ECO:0000313" key="7">
    <source>
        <dbReference type="Proteomes" id="UP000178510"/>
    </source>
</evidence>
<dbReference type="GO" id="GO:0003824">
    <property type="term" value="F:catalytic activity"/>
    <property type="evidence" value="ECO:0007669"/>
    <property type="project" value="InterPro"/>
</dbReference>
<accession>A0A1G2KVG0</accession>
<dbReference type="Pfam" id="PF04055">
    <property type="entry name" value="Radical_SAM"/>
    <property type="match status" value="1"/>
</dbReference>
<dbReference type="AlphaFoldDB" id="A0A1G2KVG0"/>
<keyword evidence="1" id="KW-0949">S-adenosyl-L-methionine</keyword>
<dbReference type="PANTHER" id="PTHR11228:SF7">
    <property type="entry name" value="PQQA PEPTIDE CYCLASE"/>
    <property type="match status" value="1"/>
</dbReference>
<dbReference type="SUPFAM" id="SSF102114">
    <property type="entry name" value="Radical SAM enzymes"/>
    <property type="match status" value="1"/>
</dbReference>
<evidence type="ECO:0000256" key="3">
    <source>
        <dbReference type="ARBA" id="ARBA00023004"/>
    </source>
</evidence>
<dbReference type="CDD" id="cd21109">
    <property type="entry name" value="SPASM"/>
    <property type="match status" value="1"/>
</dbReference>
<dbReference type="PROSITE" id="PS51918">
    <property type="entry name" value="RADICAL_SAM"/>
    <property type="match status" value="1"/>
</dbReference>
<organism evidence="6 7">
    <name type="scientific">Candidatus Sungbacteria bacterium RIFCSPHIGHO2_02_FULL_52_23</name>
    <dbReference type="NCBI Taxonomy" id="1802274"/>
    <lineage>
        <taxon>Bacteria</taxon>
        <taxon>Candidatus Sungiibacteriota</taxon>
    </lineage>
</organism>
<evidence type="ECO:0000259" key="5">
    <source>
        <dbReference type="PROSITE" id="PS51918"/>
    </source>
</evidence>